<dbReference type="InterPro" id="IPR025405">
    <property type="entry name" value="DUF4131"/>
</dbReference>
<dbReference type="CDD" id="cd07731">
    <property type="entry name" value="ComA-like_MBL-fold"/>
    <property type="match status" value="1"/>
</dbReference>
<feature type="domain" description="Metallo-beta-lactamase" evidence="7">
    <location>
        <begin position="517"/>
        <end position="696"/>
    </location>
</feature>
<evidence type="ECO:0000256" key="6">
    <source>
        <dbReference type="SAM" id="Phobius"/>
    </source>
</evidence>
<evidence type="ECO:0000256" key="3">
    <source>
        <dbReference type="ARBA" id="ARBA00022692"/>
    </source>
</evidence>
<dbReference type="InterPro" id="IPR052159">
    <property type="entry name" value="Competence_DNA_uptake"/>
</dbReference>
<comment type="caution">
    <text evidence="8">The sequence shown here is derived from an EMBL/GenBank/DDBJ whole genome shotgun (WGS) entry which is preliminary data.</text>
</comment>
<keyword evidence="9" id="KW-1185">Reference proteome</keyword>
<feature type="transmembrane region" description="Helical" evidence="6">
    <location>
        <begin position="53"/>
        <end position="73"/>
    </location>
</feature>
<feature type="transmembrane region" description="Helical" evidence="6">
    <location>
        <begin position="238"/>
        <end position="256"/>
    </location>
</feature>
<feature type="transmembrane region" description="Helical" evidence="6">
    <location>
        <begin position="429"/>
        <end position="450"/>
    </location>
</feature>
<evidence type="ECO:0000256" key="5">
    <source>
        <dbReference type="ARBA" id="ARBA00023136"/>
    </source>
</evidence>
<evidence type="ECO:0000256" key="1">
    <source>
        <dbReference type="ARBA" id="ARBA00004651"/>
    </source>
</evidence>
<accession>A0ABU2WID0</accession>
<feature type="transmembrane region" description="Helical" evidence="6">
    <location>
        <begin position="456"/>
        <end position="476"/>
    </location>
</feature>
<reference evidence="8 9" key="1">
    <citation type="submission" date="2023-09" db="EMBL/GenBank/DDBJ databases">
        <authorList>
            <person name="Rey-Velasco X."/>
        </authorList>
    </citation>
    <scope>NUCLEOTIDE SEQUENCE [LARGE SCALE GENOMIC DNA]</scope>
    <source>
        <strain evidence="8 9">W345</strain>
    </source>
</reference>
<dbReference type="Pfam" id="PF13567">
    <property type="entry name" value="DUF4131"/>
    <property type="match status" value="1"/>
</dbReference>
<dbReference type="SMART" id="SM00849">
    <property type="entry name" value="Lactamase_B"/>
    <property type="match status" value="1"/>
</dbReference>
<dbReference type="InterPro" id="IPR004477">
    <property type="entry name" value="ComEC_N"/>
</dbReference>
<dbReference type="InterPro" id="IPR035681">
    <property type="entry name" value="ComA-like_MBL"/>
</dbReference>
<dbReference type="NCBIfam" id="TIGR00361">
    <property type="entry name" value="ComEC_Rec2"/>
    <property type="match status" value="1"/>
</dbReference>
<name>A0ABU2WID0_9GAMM</name>
<keyword evidence="2" id="KW-1003">Cell membrane</keyword>
<feature type="transmembrane region" description="Helical" evidence="6">
    <location>
        <begin position="483"/>
        <end position="500"/>
    </location>
</feature>
<dbReference type="PANTHER" id="PTHR30619:SF1">
    <property type="entry name" value="RECOMBINATION PROTEIN 2"/>
    <property type="match status" value="1"/>
</dbReference>
<dbReference type="RefSeq" id="WP_311365024.1">
    <property type="nucleotide sequence ID" value="NZ_JAVRIC010000012.1"/>
</dbReference>
<keyword evidence="4 6" id="KW-1133">Transmembrane helix</keyword>
<feature type="transmembrane region" description="Helical" evidence="6">
    <location>
        <begin position="396"/>
        <end position="417"/>
    </location>
</feature>
<dbReference type="InterPro" id="IPR001279">
    <property type="entry name" value="Metallo-B-lactamas"/>
</dbReference>
<keyword evidence="5 6" id="KW-0472">Membrane</keyword>
<feature type="transmembrane region" description="Helical" evidence="6">
    <location>
        <begin position="276"/>
        <end position="296"/>
    </location>
</feature>
<dbReference type="Pfam" id="PF03772">
    <property type="entry name" value="Competence"/>
    <property type="match status" value="1"/>
</dbReference>
<feature type="transmembrane region" description="Helical" evidence="6">
    <location>
        <begin position="12"/>
        <end position="33"/>
    </location>
</feature>
<gene>
    <name evidence="8" type="ORF">RM530_09685</name>
</gene>
<feature type="transmembrane region" description="Helical" evidence="6">
    <location>
        <begin position="370"/>
        <end position="390"/>
    </location>
</feature>
<dbReference type="EMBL" id="JAVRIC010000012">
    <property type="protein sequence ID" value="MDT0497631.1"/>
    <property type="molecule type" value="Genomic_DNA"/>
</dbReference>
<evidence type="ECO:0000259" key="7">
    <source>
        <dbReference type="SMART" id="SM00849"/>
    </source>
</evidence>
<dbReference type="PANTHER" id="PTHR30619">
    <property type="entry name" value="DNA INTERNALIZATION/COMPETENCE PROTEIN COMEC/REC2"/>
    <property type="match status" value="1"/>
</dbReference>
<dbReference type="SUPFAM" id="SSF56281">
    <property type="entry name" value="Metallo-hydrolase/oxidoreductase"/>
    <property type="match status" value="1"/>
</dbReference>
<evidence type="ECO:0000256" key="4">
    <source>
        <dbReference type="ARBA" id="ARBA00022989"/>
    </source>
</evidence>
<sequence length="755" mass="81637">MDAGPRTSASAGGRAGLIAAFVAGVLLVQQLPALPPLAVLPALLLPLPVLGRWRWPYAVLVLAATLTILRADLRLADRWPPSRHGEDVVLRAWIDGLPEREFGDWRFVVRPGDRDLPQRIRVSWYRSQAPLRAGQCWDFTLRLRTPHGSLNPGGLDYERWLFSNHYGATAYVREASRCADSDRHWGVDPIRQTLSDRLHAGLPQHPGLPLLNALLIGDRSGLGDEDWRVLRESGTSHLVAISGLHVALIAGVAFWLMRWAWALWPRLCLLWPAQRVAAITAALAAAAYSAMAGFSLPTLRALLMLLVFVVASLLGRLSSSFITLGLAAVVVLLLDPFAALAPGFWLSFGAVAAILYVVSGRAAPATPYRGFLRLQAVLGLLLIPASLWYFDGASLIAPIVNLLAVPLFAIVLPVLLLATGLALCWDVMLPLLGVCASALAQLMQGLAWLVDHLTWAWQPLTVNGFSVLLAAAGVLLLAAPRGLPLRVLGLLLCVPLLFPPKQSPEQGFRLTALDVGQGLAVVVRTKTHTLVYDAGPAYAGGFDAGDMVVAPYLRSQGVRRVDRLMLSHGDNDHAGGVAAIRAALPVVSELGVERPCRAGARWNWDGVQFRVLHPDVALVSGSDNNRSCVLRIDAPQGSALLSGDIEREAESHLLSTMPDALAADLLLAPHHGSRTSSSEAFVHAVSPRLVIFAAGWRHHFGHPHPEVVARYRALGADMATTGVEGAVSVRFEGVGRPVQRWRRTHRRYWNAPAEP</sequence>
<dbReference type="Proteomes" id="UP001254608">
    <property type="component" value="Unassembled WGS sequence"/>
</dbReference>
<dbReference type="InterPro" id="IPR004797">
    <property type="entry name" value="Competence_ComEC/Rec2"/>
</dbReference>
<evidence type="ECO:0000256" key="2">
    <source>
        <dbReference type="ARBA" id="ARBA00022475"/>
    </source>
</evidence>
<protein>
    <submittedName>
        <fullName evidence="8">DNA internalization-related competence protein ComEC/Rec2</fullName>
    </submittedName>
</protein>
<dbReference type="Gene3D" id="3.60.15.10">
    <property type="entry name" value="Ribonuclease Z/Hydroxyacylglutathione hydrolase-like"/>
    <property type="match status" value="2"/>
</dbReference>
<dbReference type="InterPro" id="IPR036866">
    <property type="entry name" value="RibonucZ/Hydroxyglut_hydro"/>
</dbReference>
<comment type="subcellular location">
    <subcellularLocation>
        <location evidence="1">Cell membrane</location>
        <topology evidence="1">Multi-pass membrane protein</topology>
    </subcellularLocation>
</comment>
<keyword evidence="3 6" id="KW-0812">Transmembrane</keyword>
<evidence type="ECO:0000313" key="9">
    <source>
        <dbReference type="Proteomes" id="UP001254608"/>
    </source>
</evidence>
<dbReference type="NCBIfam" id="TIGR00360">
    <property type="entry name" value="ComEC_N-term"/>
    <property type="match status" value="1"/>
</dbReference>
<proteinExistence type="predicted"/>
<feature type="transmembrane region" description="Helical" evidence="6">
    <location>
        <begin position="303"/>
        <end position="333"/>
    </location>
</feature>
<dbReference type="Pfam" id="PF00753">
    <property type="entry name" value="Lactamase_B"/>
    <property type="match status" value="1"/>
</dbReference>
<evidence type="ECO:0000313" key="8">
    <source>
        <dbReference type="EMBL" id="MDT0497631.1"/>
    </source>
</evidence>
<feature type="transmembrane region" description="Helical" evidence="6">
    <location>
        <begin position="339"/>
        <end position="358"/>
    </location>
</feature>
<organism evidence="8 9">
    <name type="scientific">Banduia mediterranea</name>
    <dbReference type="NCBI Taxonomy" id="3075609"/>
    <lineage>
        <taxon>Bacteria</taxon>
        <taxon>Pseudomonadati</taxon>
        <taxon>Pseudomonadota</taxon>
        <taxon>Gammaproteobacteria</taxon>
        <taxon>Nevskiales</taxon>
        <taxon>Algiphilaceae</taxon>
        <taxon>Banduia</taxon>
    </lineage>
</organism>